<evidence type="ECO:0000313" key="2">
    <source>
        <dbReference type="EMBL" id="PIT87945.1"/>
    </source>
</evidence>
<evidence type="ECO:0000256" key="1">
    <source>
        <dbReference type="SAM" id="MobiDB-lite"/>
    </source>
</evidence>
<dbReference type="AlphaFoldDB" id="A0A2M6W5E4"/>
<dbReference type="EMBL" id="PFBX01000002">
    <property type="protein sequence ID" value="PIT87945.1"/>
    <property type="molecule type" value="Genomic_DNA"/>
</dbReference>
<protein>
    <submittedName>
        <fullName evidence="2">Uncharacterized protein</fullName>
    </submittedName>
</protein>
<gene>
    <name evidence="2" type="ORF">COU31_00050</name>
</gene>
<sequence length="318" mass="36678">MGRFNELGNKFAGFLKNRKAQPSEPENQSYETNGHPYRTISPEDMAILQRQEVGSNFALAESIMNRENYQGYMGPEQVKKAFGIDLDPKLIPEIPFSQVDLEKARELGQFLVLRVDKAPDGQPLTMEKMENILQPKFDQERKGRVFWKFLDRVRVFFKEDAPSLGWALTSKEVIPGSIKKNYLVQTQAIAEYLQKQVFPNERDRPQIYKDAIAEFEQQQDELAKLMKTDWKKAAKRLSELKINQLCRQTANNAMYDTSIHFQNTGKRLLERIYTWTKSLSPFGRLVGFGRADSWGAGVFWRYPANADGDMGVVFSRSQ</sequence>
<evidence type="ECO:0000313" key="3">
    <source>
        <dbReference type="Proteomes" id="UP000231183"/>
    </source>
</evidence>
<feature type="region of interest" description="Disordered" evidence="1">
    <location>
        <begin position="15"/>
        <end position="38"/>
    </location>
</feature>
<comment type="caution">
    <text evidence="2">The sequence shown here is derived from an EMBL/GenBank/DDBJ whole genome shotgun (WGS) entry which is preliminary data.</text>
</comment>
<accession>A0A2M6W5E4</accession>
<reference evidence="3" key="1">
    <citation type="submission" date="2017-09" db="EMBL/GenBank/DDBJ databases">
        <title>Depth-based differentiation of microbial function through sediment-hosted aquifers and enrichment of novel symbionts in the deep terrestrial subsurface.</title>
        <authorList>
            <person name="Probst A.J."/>
            <person name="Ladd B."/>
            <person name="Jarett J.K."/>
            <person name="Geller-Mcgrath D.E."/>
            <person name="Sieber C.M.K."/>
            <person name="Emerson J.B."/>
            <person name="Anantharaman K."/>
            <person name="Thomas B.C."/>
            <person name="Malmstrom R."/>
            <person name="Stieglmeier M."/>
            <person name="Klingl A."/>
            <person name="Woyke T."/>
            <person name="Ryan C.M."/>
            <person name="Banfield J.F."/>
        </authorList>
    </citation>
    <scope>NUCLEOTIDE SEQUENCE [LARGE SCALE GENOMIC DNA]</scope>
</reference>
<proteinExistence type="predicted"/>
<name>A0A2M6W5E4_9BACT</name>
<organism evidence="2 3">
    <name type="scientific">Candidatus Magasanikbacteria bacterium CG10_big_fil_rev_8_21_14_0_10_40_10</name>
    <dbReference type="NCBI Taxonomy" id="1974648"/>
    <lineage>
        <taxon>Bacteria</taxon>
        <taxon>Candidatus Magasanikiibacteriota</taxon>
    </lineage>
</organism>
<dbReference type="Proteomes" id="UP000231183">
    <property type="component" value="Unassembled WGS sequence"/>
</dbReference>